<organism evidence="1">
    <name type="scientific">Daucus carota subsp. sativus</name>
    <name type="common">Carrot</name>
    <dbReference type="NCBI Taxonomy" id="79200"/>
    <lineage>
        <taxon>Eukaryota</taxon>
        <taxon>Viridiplantae</taxon>
        <taxon>Streptophyta</taxon>
        <taxon>Embryophyta</taxon>
        <taxon>Tracheophyta</taxon>
        <taxon>Spermatophyta</taxon>
        <taxon>Magnoliopsida</taxon>
        <taxon>eudicotyledons</taxon>
        <taxon>Gunneridae</taxon>
        <taxon>Pentapetalae</taxon>
        <taxon>asterids</taxon>
        <taxon>campanulids</taxon>
        <taxon>Apiales</taxon>
        <taxon>Apiaceae</taxon>
        <taxon>Apioideae</taxon>
        <taxon>Scandiceae</taxon>
        <taxon>Daucinae</taxon>
        <taxon>Daucus</taxon>
        <taxon>Daucus sect. Daucus</taxon>
    </lineage>
</organism>
<protein>
    <submittedName>
        <fullName evidence="1">Uncharacterized protein</fullName>
    </submittedName>
</protein>
<dbReference type="EMBL" id="LNRQ01000001">
    <property type="protein sequence ID" value="KZN10185.1"/>
    <property type="molecule type" value="Genomic_DNA"/>
</dbReference>
<reference evidence="1" key="1">
    <citation type="journal article" date="2016" name="Nat. Genet.">
        <title>A high-quality carrot genome assembly provides new insights into carotenoid accumulation and asterid genome evolution.</title>
        <authorList>
            <person name="Iorizzo M."/>
            <person name="Ellison S."/>
            <person name="Senalik D."/>
            <person name="Zeng P."/>
            <person name="Satapoomin P."/>
            <person name="Huang J."/>
            <person name="Bowman M."/>
            <person name="Iovene M."/>
            <person name="Sanseverino W."/>
            <person name="Cavagnaro P."/>
            <person name="Yildiz M."/>
            <person name="Macko-Podgorni A."/>
            <person name="Moranska E."/>
            <person name="Grzebelus E."/>
            <person name="Grzebelus D."/>
            <person name="Ashrafi H."/>
            <person name="Zheng Z."/>
            <person name="Cheng S."/>
            <person name="Spooner D."/>
            <person name="Van Deynze A."/>
            <person name="Simon P."/>
        </authorList>
    </citation>
    <scope>NUCLEOTIDE SEQUENCE [LARGE SCALE GENOMIC DNA]</scope>
    <source>
        <tissue evidence="1">Leaf</tissue>
    </source>
</reference>
<dbReference type="AlphaFoldDB" id="A0A166HFI7"/>
<name>A0A166HFI7_DAUCS</name>
<sequence>MSKSLVGEAGHVQTDPLRPICTCSPSPTRIPHHIYMCSNAHLLISHSSMCVVLSGHACLFKARHAWFGHACLFKARHAWFMQIADVK</sequence>
<proteinExistence type="predicted"/>
<dbReference type="Gramene" id="KZN10185">
    <property type="protein sequence ID" value="KZN10185"/>
    <property type="gene ID" value="DCAR_002841"/>
</dbReference>
<accession>A0A166HFI7</accession>
<comment type="caution">
    <text evidence="1">The sequence shown here is derived from an EMBL/GenBank/DDBJ whole genome shotgun (WGS) entry which is preliminary data.</text>
</comment>
<evidence type="ECO:0000313" key="1">
    <source>
        <dbReference type="EMBL" id="KZN10185.1"/>
    </source>
</evidence>
<gene>
    <name evidence="1" type="ORF">DCAR_002841</name>
</gene>